<dbReference type="Proteomes" id="UP000037035">
    <property type="component" value="Unassembled WGS sequence"/>
</dbReference>
<dbReference type="GO" id="GO:0046872">
    <property type="term" value="F:metal ion binding"/>
    <property type="evidence" value="ECO:0007669"/>
    <property type="project" value="UniProtKB-KW"/>
</dbReference>
<comment type="caution">
    <text evidence="12">The sequence shown here is derived from an EMBL/GenBank/DDBJ whole genome shotgun (WGS) entry which is preliminary data.</text>
</comment>
<organism evidence="12 13">
    <name type="scientific">Puccinia sorghi</name>
    <dbReference type="NCBI Taxonomy" id="27349"/>
    <lineage>
        <taxon>Eukaryota</taxon>
        <taxon>Fungi</taxon>
        <taxon>Dikarya</taxon>
        <taxon>Basidiomycota</taxon>
        <taxon>Pucciniomycotina</taxon>
        <taxon>Pucciniomycetes</taxon>
        <taxon>Pucciniales</taxon>
        <taxon>Pucciniaceae</taxon>
        <taxon>Puccinia</taxon>
    </lineage>
</organism>
<evidence type="ECO:0000256" key="8">
    <source>
        <dbReference type="ARBA" id="ARBA00022918"/>
    </source>
</evidence>
<dbReference type="GO" id="GO:0003964">
    <property type="term" value="F:RNA-directed DNA polymerase activity"/>
    <property type="evidence" value="ECO:0007669"/>
    <property type="project" value="UniProtKB-KW"/>
</dbReference>
<dbReference type="GO" id="GO:0016787">
    <property type="term" value="F:hydrolase activity"/>
    <property type="evidence" value="ECO:0007669"/>
    <property type="project" value="UniProtKB-KW"/>
</dbReference>
<dbReference type="GO" id="GO:0015074">
    <property type="term" value="P:DNA integration"/>
    <property type="evidence" value="ECO:0007669"/>
    <property type="project" value="UniProtKB-KW"/>
</dbReference>
<evidence type="ECO:0000256" key="7">
    <source>
        <dbReference type="ARBA" id="ARBA00022908"/>
    </source>
</evidence>
<reference evidence="12 13" key="1">
    <citation type="submission" date="2015-08" db="EMBL/GenBank/DDBJ databases">
        <title>Next Generation Sequencing and Analysis of the Genome of Puccinia sorghi L Schw, the Causal Agent of Maize Common Rust.</title>
        <authorList>
            <person name="Rochi L."/>
            <person name="Burguener G."/>
            <person name="Darino M."/>
            <person name="Turjanski A."/>
            <person name="Kreff E."/>
            <person name="Dieguez M.J."/>
            <person name="Sacco F."/>
        </authorList>
    </citation>
    <scope>NUCLEOTIDE SEQUENCE [LARGE SCALE GENOMIC DNA]</scope>
    <source>
        <strain evidence="12 13">RO10H11247</strain>
    </source>
</reference>
<feature type="compositionally biased region" description="Basic and acidic residues" evidence="11">
    <location>
        <begin position="330"/>
        <end position="341"/>
    </location>
</feature>
<keyword evidence="6" id="KW-0460">Magnesium</keyword>
<keyword evidence="8" id="KW-0695">RNA-directed DNA polymerase</keyword>
<dbReference type="Gene3D" id="3.30.420.10">
    <property type="entry name" value="Ribonuclease H-like superfamily/Ribonuclease H"/>
    <property type="match status" value="1"/>
</dbReference>
<keyword evidence="9" id="KW-0239">DNA-directed DNA polymerase</keyword>
<sequence>MNSFSIKKIWYSVHDCLRAFWLGSTLCLIRMTQCMTNLPTISFNNLKHECLFSLGEMLHKALGHVSYRRIRQKLGIPLKDCNSSLIPFEEIPLNIVGPITPASREGHQYFLTVVDSCTRYCSAIPIKSKNEVGSLLAQAIDLEAKQFGYYPTAKLKGSKLPLEYWNEIVKASTLALNQIPSHRSKELLYKLFKNRSLPLDYFRPIGLKASYKNLPDKSGVSKLAQIGEFGRIEKIINTKHLTFLDYESKPLEIEELIIEDDNHQADSDNPYEDTMILDVEEDLDELVESEDDPDIRLVASSLIPEQRILRERTAKVKPVKCSYLTGDPETFQKARQSDKSKGKARQRGTYPASSCEEDKQLRHKEMKLEISGIPEMNEEETKKELR</sequence>
<dbReference type="GO" id="GO:0006310">
    <property type="term" value="P:DNA recombination"/>
    <property type="evidence" value="ECO:0007669"/>
    <property type="project" value="UniProtKB-KW"/>
</dbReference>
<keyword evidence="5" id="KW-0378">Hydrolase</keyword>
<evidence type="ECO:0000256" key="4">
    <source>
        <dbReference type="ARBA" id="ARBA00022759"/>
    </source>
</evidence>
<evidence type="ECO:0008006" key="14">
    <source>
        <dbReference type="Google" id="ProtNLM"/>
    </source>
</evidence>
<dbReference type="VEuPathDB" id="FungiDB:VP01_1063g1"/>
<name>A0A0L6VTU9_9BASI</name>
<dbReference type="AlphaFoldDB" id="A0A0L6VTU9"/>
<evidence type="ECO:0000256" key="6">
    <source>
        <dbReference type="ARBA" id="ARBA00022842"/>
    </source>
</evidence>
<evidence type="ECO:0000256" key="9">
    <source>
        <dbReference type="ARBA" id="ARBA00022932"/>
    </source>
</evidence>
<dbReference type="InterPro" id="IPR039537">
    <property type="entry name" value="Retrotran_Ty1/copia-like"/>
</dbReference>
<dbReference type="GO" id="GO:0004519">
    <property type="term" value="F:endonuclease activity"/>
    <property type="evidence" value="ECO:0007669"/>
    <property type="project" value="UniProtKB-KW"/>
</dbReference>
<dbReference type="PANTHER" id="PTHR42648:SF11">
    <property type="entry name" value="TRANSPOSON TY4-P GAG-POL POLYPROTEIN"/>
    <property type="match status" value="1"/>
</dbReference>
<keyword evidence="3" id="KW-0479">Metal-binding</keyword>
<dbReference type="EMBL" id="LAVV01000710">
    <property type="protein sequence ID" value="KNZ64128.1"/>
    <property type="molecule type" value="Genomic_DNA"/>
</dbReference>
<keyword evidence="1" id="KW-0548">Nucleotidyltransferase</keyword>
<dbReference type="InterPro" id="IPR012337">
    <property type="entry name" value="RNaseH-like_sf"/>
</dbReference>
<dbReference type="GO" id="GO:0003676">
    <property type="term" value="F:nucleic acid binding"/>
    <property type="evidence" value="ECO:0007669"/>
    <property type="project" value="InterPro"/>
</dbReference>
<gene>
    <name evidence="12" type="ORF">VP01_1063g1</name>
</gene>
<keyword evidence="10" id="KW-0233">DNA recombination</keyword>
<protein>
    <recommendedName>
        <fullName evidence="14">Integrase catalytic domain-containing protein</fullName>
    </recommendedName>
</protein>
<evidence type="ECO:0000256" key="3">
    <source>
        <dbReference type="ARBA" id="ARBA00022723"/>
    </source>
</evidence>
<proteinExistence type="predicted"/>
<accession>A0A0L6VTU9</accession>
<keyword evidence="2" id="KW-0540">Nuclease</keyword>
<keyword evidence="9" id="KW-0808">Transferase</keyword>
<keyword evidence="13" id="KW-1185">Reference proteome</keyword>
<keyword evidence="7" id="KW-0229">DNA integration</keyword>
<dbReference type="InterPro" id="IPR036397">
    <property type="entry name" value="RNaseH_sf"/>
</dbReference>
<dbReference type="SUPFAM" id="SSF53098">
    <property type="entry name" value="Ribonuclease H-like"/>
    <property type="match status" value="1"/>
</dbReference>
<evidence type="ECO:0000256" key="11">
    <source>
        <dbReference type="SAM" id="MobiDB-lite"/>
    </source>
</evidence>
<keyword evidence="4" id="KW-0255">Endonuclease</keyword>
<dbReference type="PANTHER" id="PTHR42648">
    <property type="entry name" value="TRANSPOSASE, PUTATIVE-RELATED"/>
    <property type="match status" value="1"/>
</dbReference>
<evidence type="ECO:0000313" key="13">
    <source>
        <dbReference type="Proteomes" id="UP000037035"/>
    </source>
</evidence>
<evidence type="ECO:0000256" key="10">
    <source>
        <dbReference type="ARBA" id="ARBA00023172"/>
    </source>
</evidence>
<evidence type="ECO:0000256" key="1">
    <source>
        <dbReference type="ARBA" id="ARBA00022695"/>
    </source>
</evidence>
<feature type="region of interest" description="Disordered" evidence="11">
    <location>
        <begin position="330"/>
        <end position="386"/>
    </location>
</feature>
<evidence type="ECO:0000313" key="12">
    <source>
        <dbReference type="EMBL" id="KNZ64128.1"/>
    </source>
</evidence>
<dbReference type="GO" id="GO:0003887">
    <property type="term" value="F:DNA-directed DNA polymerase activity"/>
    <property type="evidence" value="ECO:0007669"/>
    <property type="project" value="UniProtKB-KW"/>
</dbReference>
<dbReference type="OrthoDB" id="3261476at2759"/>
<evidence type="ECO:0000256" key="2">
    <source>
        <dbReference type="ARBA" id="ARBA00022722"/>
    </source>
</evidence>
<evidence type="ECO:0000256" key="5">
    <source>
        <dbReference type="ARBA" id="ARBA00022801"/>
    </source>
</evidence>